<evidence type="ECO:0000313" key="1">
    <source>
        <dbReference type="EMBL" id="TGV02285.1"/>
    </source>
</evidence>
<comment type="caution">
    <text evidence="1">The sequence shown here is derived from an EMBL/GenBank/DDBJ whole genome shotgun (WGS) entry which is preliminary data.</text>
</comment>
<keyword evidence="1" id="KW-0560">Oxidoreductase</keyword>
<proteinExistence type="predicted"/>
<keyword evidence="1" id="KW-0503">Monooxygenase</keyword>
<dbReference type="PANTHER" id="PTHR37811">
    <property type="entry name" value="BLL5343 PROTEIN"/>
    <property type="match status" value="1"/>
</dbReference>
<dbReference type="PANTHER" id="PTHR37811:SF2">
    <property type="entry name" value="ABM DOMAIN-CONTAINING PROTEIN"/>
    <property type="match status" value="1"/>
</dbReference>
<dbReference type="InterPro" id="IPR025444">
    <property type="entry name" value="Monooxy_af470"/>
</dbReference>
<reference evidence="1 2" key="1">
    <citation type="submission" date="2019-04" db="EMBL/GenBank/DDBJ databases">
        <authorList>
            <person name="Liu A."/>
        </authorList>
    </citation>
    <scope>NUCLEOTIDE SEQUENCE [LARGE SCALE GENOMIC DNA]</scope>
    <source>
        <strain evidence="1 2">RZ03</strain>
    </source>
</reference>
<dbReference type="InterPro" id="IPR052936">
    <property type="entry name" value="Jasmonate_Hydroxylase-like"/>
</dbReference>
<dbReference type="GO" id="GO:0004497">
    <property type="term" value="F:monooxygenase activity"/>
    <property type="evidence" value="ECO:0007669"/>
    <property type="project" value="UniProtKB-KW"/>
</dbReference>
<dbReference type="InterPro" id="IPR011008">
    <property type="entry name" value="Dimeric_a/b-barrel"/>
</dbReference>
<dbReference type="AlphaFoldDB" id="A0A4S1DWJ3"/>
<organism evidence="1 2">
    <name type="scientific">Flavivirga rizhaonensis</name>
    <dbReference type="NCBI Taxonomy" id="2559571"/>
    <lineage>
        <taxon>Bacteria</taxon>
        <taxon>Pseudomonadati</taxon>
        <taxon>Bacteroidota</taxon>
        <taxon>Flavobacteriia</taxon>
        <taxon>Flavobacteriales</taxon>
        <taxon>Flavobacteriaceae</taxon>
        <taxon>Flavivirga</taxon>
    </lineage>
</organism>
<dbReference type="EMBL" id="SRSO01000015">
    <property type="protein sequence ID" value="TGV02285.1"/>
    <property type="molecule type" value="Genomic_DNA"/>
</dbReference>
<dbReference type="OrthoDB" id="9798439at2"/>
<dbReference type="Gene3D" id="3.30.70.100">
    <property type="match status" value="1"/>
</dbReference>
<dbReference type="Pfam" id="PF13826">
    <property type="entry name" value="Monooxy_af470-like"/>
    <property type="match status" value="1"/>
</dbReference>
<dbReference type="Proteomes" id="UP000307602">
    <property type="component" value="Unassembled WGS sequence"/>
</dbReference>
<sequence length="111" mass="12921">MNKDFEPYYAVIFTSTHAKTIEGYSEMADKMEALAKQQDGYLGIDSARNDVGITVSYWKSLDAIKNWKQQSEHLQAQLKGKTEWYNWYNVKICKVEREYEFKTSSSSISKT</sequence>
<accession>A0A4S1DWJ3</accession>
<evidence type="ECO:0000313" key="2">
    <source>
        <dbReference type="Proteomes" id="UP000307602"/>
    </source>
</evidence>
<protein>
    <submittedName>
        <fullName evidence="1">Antibiotic biosynthesis monooxygenase</fullName>
    </submittedName>
</protein>
<dbReference type="SUPFAM" id="SSF54909">
    <property type="entry name" value="Dimeric alpha+beta barrel"/>
    <property type="match status" value="1"/>
</dbReference>
<keyword evidence="2" id="KW-1185">Reference proteome</keyword>
<name>A0A4S1DWJ3_9FLAO</name>
<gene>
    <name evidence="1" type="ORF">EM932_12120</name>
</gene>
<dbReference type="RefSeq" id="WP_135877457.1">
    <property type="nucleotide sequence ID" value="NZ_SRSO01000015.1"/>
</dbReference>